<feature type="region of interest" description="Disordered" evidence="1">
    <location>
        <begin position="295"/>
        <end position="362"/>
    </location>
</feature>
<sequence length="931" mass="102481">MPPSEWTTPEEREFLRSFLPEYKACQVKKKYKQFWQRINVDYFAKFPIIRIVFPGLTAGDLTQAQKSQLAAATLKQQQRLKEWYRWRMNPRSRNAGSKISKKDPQAIYNNRSRTLKAYEVYAKLNPQKIDDEEKLRCELGGASGRGQLSIWHEVAKDLFEKAGEEEREAVEREMNGDAESDDYGESPSPESYMCYPKKLPIILEATITPAVPKAGALAFVTVGPSPEQGGKIVSQTLQFGDKPSTPPCSKTWADYDGIVVEELSRFAGRHEFSPEICAAHSLKQTIQKANHASLEDKGTQEMGSANSSASHGEAPPAPSPATNEAATRIQAPTEPRSEPDKPVFDNREDQDEDEDDITLLKPKGWVFDQDDREIFDSTLAELSTKDGGSSESYSVEEALSKGSPSTSSIQSRPTNSLIAAPSDLPLGAPTGRPNSTQKASSELPSARDVNSAPADALGTLFPLFPSARRAPTNRGQTTLFTFNSSSPNWWASPRPSPVPETQRPQSQLFPSPAKRSSPATSNSPSRSSPPHHFDPSSQPPSGSRLIRPSAPNPRHASSILPSLPLPPRLQVRQAASPPSNPASPTLKQMHPPHNSPDSLPYPLKPTGARTAGGATSSKAPWTRAISKEVALKGKSKSKGKAKKAQSTVDKVPPKDALANVHPAPDQSTRRRSTRSSIPSNRQEQLQLIGSNAAQASLAIEKDTNSDPAWLAAALENLRGFDLGQAWFSMVDRWEVMERTLGQGKGKGYLPIERRPEEWQRWTTQSWHGVRADNKPPAVHDSAEFGVAVTRWWSSIQPSFRQSATSFPSPVYSDPNPCAEHDAWAHLRQSGQDGFVSIIILMAWWGRSIADTSEWQEDSLPAWERLVGDISAVLDAIVDAPANLPSSSNKRPREKENTNAPGLQRKKLQVKVWKLCKWITSRKDLAESRGAK</sequence>
<name>A0A4Y7SER0_COPMI</name>
<gene>
    <name evidence="2" type="ORF">FA13DRAFT_1718722</name>
</gene>
<feature type="compositionally biased region" description="Acidic residues" evidence="1">
    <location>
        <begin position="348"/>
        <end position="357"/>
    </location>
</feature>
<evidence type="ECO:0000313" key="3">
    <source>
        <dbReference type="Proteomes" id="UP000298030"/>
    </source>
</evidence>
<dbReference type="Proteomes" id="UP000298030">
    <property type="component" value="Unassembled WGS sequence"/>
</dbReference>
<feature type="compositionally biased region" description="Basic residues" evidence="1">
    <location>
        <begin position="633"/>
        <end position="643"/>
    </location>
</feature>
<feature type="compositionally biased region" description="Basic and acidic residues" evidence="1">
    <location>
        <begin position="335"/>
        <end position="347"/>
    </location>
</feature>
<dbReference type="AlphaFoldDB" id="A0A4Y7SER0"/>
<protein>
    <submittedName>
        <fullName evidence="2">Uncharacterized protein</fullName>
    </submittedName>
</protein>
<feature type="compositionally biased region" description="Polar residues" evidence="1">
    <location>
        <begin position="477"/>
        <end position="489"/>
    </location>
</feature>
<comment type="caution">
    <text evidence="2">The sequence shown here is derived from an EMBL/GenBank/DDBJ whole genome shotgun (WGS) entry which is preliminary data.</text>
</comment>
<feature type="compositionally biased region" description="Polar residues" evidence="1">
    <location>
        <begin position="301"/>
        <end position="310"/>
    </location>
</feature>
<feature type="region of interest" description="Disordered" evidence="1">
    <location>
        <begin position="477"/>
        <end position="682"/>
    </location>
</feature>
<keyword evidence="3" id="KW-1185">Reference proteome</keyword>
<feature type="region of interest" description="Disordered" evidence="1">
    <location>
        <begin position="382"/>
        <end position="452"/>
    </location>
</feature>
<dbReference type="STRING" id="71717.A0A4Y7SER0"/>
<feature type="compositionally biased region" description="Low complexity" evidence="1">
    <location>
        <begin position="516"/>
        <end position="541"/>
    </location>
</feature>
<evidence type="ECO:0000256" key="1">
    <source>
        <dbReference type="SAM" id="MobiDB-lite"/>
    </source>
</evidence>
<accession>A0A4Y7SER0</accession>
<feature type="region of interest" description="Disordered" evidence="1">
    <location>
        <begin position="164"/>
        <end position="189"/>
    </location>
</feature>
<evidence type="ECO:0000313" key="2">
    <source>
        <dbReference type="EMBL" id="TEB19503.1"/>
    </source>
</evidence>
<reference evidence="2 3" key="1">
    <citation type="journal article" date="2019" name="Nat. Ecol. Evol.">
        <title>Megaphylogeny resolves global patterns of mushroom evolution.</title>
        <authorList>
            <person name="Varga T."/>
            <person name="Krizsan K."/>
            <person name="Foldi C."/>
            <person name="Dima B."/>
            <person name="Sanchez-Garcia M."/>
            <person name="Sanchez-Ramirez S."/>
            <person name="Szollosi G.J."/>
            <person name="Szarkandi J.G."/>
            <person name="Papp V."/>
            <person name="Albert L."/>
            <person name="Andreopoulos W."/>
            <person name="Angelini C."/>
            <person name="Antonin V."/>
            <person name="Barry K.W."/>
            <person name="Bougher N.L."/>
            <person name="Buchanan P."/>
            <person name="Buyck B."/>
            <person name="Bense V."/>
            <person name="Catcheside P."/>
            <person name="Chovatia M."/>
            <person name="Cooper J."/>
            <person name="Damon W."/>
            <person name="Desjardin D."/>
            <person name="Finy P."/>
            <person name="Geml J."/>
            <person name="Haridas S."/>
            <person name="Hughes K."/>
            <person name="Justo A."/>
            <person name="Karasinski D."/>
            <person name="Kautmanova I."/>
            <person name="Kiss B."/>
            <person name="Kocsube S."/>
            <person name="Kotiranta H."/>
            <person name="LaButti K.M."/>
            <person name="Lechner B.E."/>
            <person name="Liimatainen K."/>
            <person name="Lipzen A."/>
            <person name="Lukacs Z."/>
            <person name="Mihaltcheva S."/>
            <person name="Morgado L.N."/>
            <person name="Niskanen T."/>
            <person name="Noordeloos M.E."/>
            <person name="Ohm R.A."/>
            <person name="Ortiz-Santana B."/>
            <person name="Ovrebo C."/>
            <person name="Racz N."/>
            <person name="Riley R."/>
            <person name="Savchenko A."/>
            <person name="Shiryaev A."/>
            <person name="Soop K."/>
            <person name="Spirin V."/>
            <person name="Szebenyi C."/>
            <person name="Tomsovsky M."/>
            <person name="Tulloss R.E."/>
            <person name="Uehling J."/>
            <person name="Grigoriev I.V."/>
            <person name="Vagvolgyi C."/>
            <person name="Papp T."/>
            <person name="Martin F.M."/>
            <person name="Miettinen O."/>
            <person name="Hibbett D.S."/>
            <person name="Nagy L.G."/>
        </authorList>
    </citation>
    <scope>NUCLEOTIDE SEQUENCE [LARGE SCALE GENOMIC DNA]</scope>
    <source>
        <strain evidence="2 3">FP101781</strain>
    </source>
</reference>
<feature type="region of interest" description="Disordered" evidence="1">
    <location>
        <begin position="882"/>
        <end position="902"/>
    </location>
</feature>
<feature type="compositionally biased region" description="Polar residues" evidence="1">
    <location>
        <begin position="432"/>
        <end position="443"/>
    </location>
</feature>
<dbReference type="EMBL" id="QPFP01000187">
    <property type="protein sequence ID" value="TEB19503.1"/>
    <property type="molecule type" value="Genomic_DNA"/>
</dbReference>
<dbReference type="OrthoDB" id="2683861at2759"/>
<feature type="compositionally biased region" description="Basic and acidic residues" evidence="1">
    <location>
        <begin position="164"/>
        <end position="175"/>
    </location>
</feature>
<proteinExistence type="predicted"/>
<organism evidence="2 3">
    <name type="scientific">Coprinellus micaceus</name>
    <name type="common">Glistening ink-cap mushroom</name>
    <name type="synonym">Coprinus micaceus</name>
    <dbReference type="NCBI Taxonomy" id="71717"/>
    <lineage>
        <taxon>Eukaryota</taxon>
        <taxon>Fungi</taxon>
        <taxon>Dikarya</taxon>
        <taxon>Basidiomycota</taxon>
        <taxon>Agaricomycotina</taxon>
        <taxon>Agaricomycetes</taxon>
        <taxon>Agaricomycetidae</taxon>
        <taxon>Agaricales</taxon>
        <taxon>Agaricineae</taxon>
        <taxon>Psathyrellaceae</taxon>
        <taxon>Coprinellus</taxon>
    </lineage>
</organism>
<feature type="compositionally biased region" description="Polar residues" evidence="1">
    <location>
        <begin position="402"/>
        <end position="417"/>
    </location>
</feature>